<comment type="caution">
    <text evidence="2">The sequence shown here is derived from an EMBL/GenBank/DDBJ whole genome shotgun (WGS) entry which is preliminary data.</text>
</comment>
<name>X1K5D3_9ZZZZ</name>
<evidence type="ECO:0000259" key="1">
    <source>
        <dbReference type="Pfam" id="PF02769"/>
    </source>
</evidence>
<accession>X1K5D3</accession>
<proteinExistence type="predicted"/>
<dbReference type="InterPro" id="IPR036676">
    <property type="entry name" value="PurM-like_C_sf"/>
</dbReference>
<dbReference type="AlphaFoldDB" id="X1K5D3"/>
<dbReference type="EMBL" id="BARU01046434">
    <property type="protein sequence ID" value="GAI01778.1"/>
    <property type="molecule type" value="Genomic_DNA"/>
</dbReference>
<dbReference type="SUPFAM" id="SSF56042">
    <property type="entry name" value="PurM C-terminal domain-like"/>
    <property type="match status" value="1"/>
</dbReference>
<feature type="non-terminal residue" evidence="2">
    <location>
        <position position="1"/>
    </location>
</feature>
<dbReference type="Gene3D" id="3.90.650.10">
    <property type="entry name" value="PurM-like C-terminal domain"/>
    <property type="match status" value="1"/>
</dbReference>
<sequence length="128" mass="14489">PKSEQVLICETQARMTVQVLPEDVDEVMRAIESKGGIATLIGEITDDDKEIFEYNGKVIATIPNKPSEEILEEKKTKMYDTTKPYKKQIVELIKQTWETPYVSVKDGVVEKKFSYPECHHVDGIGTKG</sequence>
<evidence type="ECO:0000313" key="2">
    <source>
        <dbReference type="EMBL" id="GAI01778.1"/>
    </source>
</evidence>
<dbReference type="Pfam" id="PF02769">
    <property type="entry name" value="AIRS_C"/>
    <property type="match status" value="1"/>
</dbReference>
<feature type="domain" description="PurM-like C-terminal" evidence="1">
    <location>
        <begin position="5"/>
        <end position="53"/>
    </location>
</feature>
<gene>
    <name evidence="2" type="ORF">S03H2_70046</name>
</gene>
<dbReference type="InterPro" id="IPR010918">
    <property type="entry name" value="PurM-like_C_dom"/>
</dbReference>
<reference evidence="2" key="1">
    <citation type="journal article" date="2014" name="Front. Microbiol.">
        <title>High frequency of phylogenetically diverse reductive dehalogenase-homologous genes in deep subseafloor sedimentary metagenomes.</title>
        <authorList>
            <person name="Kawai M."/>
            <person name="Futagami T."/>
            <person name="Toyoda A."/>
            <person name="Takaki Y."/>
            <person name="Nishi S."/>
            <person name="Hori S."/>
            <person name="Arai W."/>
            <person name="Tsubouchi T."/>
            <person name="Morono Y."/>
            <person name="Uchiyama I."/>
            <person name="Ito T."/>
            <person name="Fujiyama A."/>
            <person name="Inagaki F."/>
            <person name="Takami H."/>
        </authorList>
    </citation>
    <scope>NUCLEOTIDE SEQUENCE</scope>
    <source>
        <strain evidence="2">Expedition CK06-06</strain>
    </source>
</reference>
<protein>
    <recommendedName>
        <fullName evidence="1">PurM-like C-terminal domain-containing protein</fullName>
    </recommendedName>
</protein>
<feature type="non-terminal residue" evidence="2">
    <location>
        <position position="128"/>
    </location>
</feature>
<organism evidence="2">
    <name type="scientific">marine sediment metagenome</name>
    <dbReference type="NCBI Taxonomy" id="412755"/>
    <lineage>
        <taxon>unclassified sequences</taxon>
        <taxon>metagenomes</taxon>
        <taxon>ecological metagenomes</taxon>
    </lineage>
</organism>